<dbReference type="Gene3D" id="1.10.1620.20">
    <property type="entry name" value="ATP synthase, F1 complex, epsilon subunit superfamily, mitochondrial"/>
    <property type="match status" value="1"/>
</dbReference>
<accession>A0A564YWP1</accession>
<comment type="similarity">
    <text evidence="1">Belongs to the eukaryotic ATPase epsilon family.</text>
</comment>
<evidence type="ECO:0008006" key="4">
    <source>
        <dbReference type="Google" id="ProtNLM"/>
    </source>
</evidence>
<sequence>MYWRSVGFTYLKYSQLCAKALRSVIKLDSRPAHPVTESQIVKTLWKDGKAIKKQE</sequence>
<dbReference type="PANTHER" id="PTHR12448:SF0">
    <property type="entry name" value="ATP SYNTHASE SUBUNIT EPSILON, MITOCHONDRIAL"/>
    <property type="match status" value="1"/>
</dbReference>
<keyword evidence="3" id="KW-1185">Reference proteome</keyword>
<dbReference type="GO" id="GO:0045259">
    <property type="term" value="C:proton-transporting ATP synthase complex"/>
    <property type="evidence" value="ECO:0007669"/>
    <property type="project" value="InterPro"/>
</dbReference>
<gene>
    <name evidence="2" type="ORF">WMSIL1_LOCUS9785</name>
</gene>
<proteinExistence type="inferred from homology"/>
<dbReference type="CDD" id="cd12153">
    <property type="entry name" value="F1-ATPase_epsilon"/>
    <property type="match status" value="1"/>
</dbReference>
<protein>
    <recommendedName>
        <fullName evidence="4">ATP synthase subunit epsilon, mitochondrial</fullName>
    </recommendedName>
</protein>
<dbReference type="AlphaFoldDB" id="A0A564YWP1"/>
<evidence type="ECO:0000313" key="3">
    <source>
        <dbReference type="Proteomes" id="UP000321570"/>
    </source>
</evidence>
<dbReference type="Pfam" id="PF04627">
    <property type="entry name" value="ATP-synt_Eps"/>
    <property type="match status" value="1"/>
</dbReference>
<name>A0A564YWP1_HYMDI</name>
<dbReference type="EMBL" id="CABIJS010000410">
    <property type="protein sequence ID" value="VUZ50974.1"/>
    <property type="molecule type" value="Genomic_DNA"/>
</dbReference>
<dbReference type="GO" id="GO:0042776">
    <property type="term" value="P:proton motive force-driven mitochondrial ATP synthesis"/>
    <property type="evidence" value="ECO:0007669"/>
    <property type="project" value="TreeGrafter"/>
</dbReference>
<evidence type="ECO:0000313" key="2">
    <source>
        <dbReference type="EMBL" id="VUZ50974.1"/>
    </source>
</evidence>
<evidence type="ECO:0000256" key="1">
    <source>
        <dbReference type="ARBA" id="ARBA00009502"/>
    </source>
</evidence>
<dbReference type="InterPro" id="IPR006721">
    <property type="entry name" value="ATP_synth_F1_esu_mt"/>
</dbReference>
<dbReference type="SUPFAM" id="SSF48690">
    <property type="entry name" value="Epsilon subunit of mitochondrial F1F0-ATP synthase"/>
    <property type="match status" value="1"/>
</dbReference>
<dbReference type="PANTHER" id="PTHR12448">
    <property type="entry name" value="ATP SYNTHASE EPSILON CHAIN, MITOCHONDRIAL"/>
    <property type="match status" value="1"/>
</dbReference>
<reference evidence="2 3" key="1">
    <citation type="submission" date="2019-07" db="EMBL/GenBank/DDBJ databases">
        <authorList>
            <person name="Jastrzebski P J."/>
            <person name="Paukszto L."/>
            <person name="Jastrzebski P J."/>
        </authorList>
    </citation>
    <scope>NUCLEOTIDE SEQUENCE [LARGE SCALE GENOMIC DNA]</scope>
    <source>
        <strain evidence="2 3">WMS-il1</strain>
    </source>
</reference>
<dbReference type="Proteomes" id="UP000321570">
    <property type="component" value="Unassembled WGS sequence"/>
</dbReference>
<dbReference type="GO" id="GO:0046933">
    <property type="term" value="F:proton-transporting ATP synthase activity, rotational mechanism"/>
    <property type="evidence" value="ECO:0007669"/>
    <property type="project" value="InterPro"/>
</dbReference>
<organism evidence="2 3">
    <name type="scientific">Hymenolepis diminuta</name>
    <name type="common">Rat tapeworm</name>
    <dbReference type="NCBI Taxonomy" id="6216"/>
    <lineage>
        <taxon>Eukaryota</taxon>
        <taxon>Metazoa</taxon>
        <taxon>Spiralia</taxon>
        <taxon>Lophotrochozoa</taxon>
        <taxon>Platyhelminthes</taxon>
        <taxon>Cestoda</taxon>
        <taxon>Eucestoda</taxon>
        <taxon>Cyclophyllidea</taxon>
        <taxon>Hymenolepididae</taxon>
        <taxon>Hymenolepis</taxon>
    </lineage>
</organism>
<dbReference type="GO" id="GO:0005743">
    <property type="term" value="C:mitochondrial inner membrane"/>
    <property type="evidence" value="ECO:0007669"/>
    <property type="project" value="InterPro"/>
</dbReference>
<dbReference type="InterPro" id="IPR036742">
    <property type="entry name" value="ATP_synth_F1_esu_sf_mt"/>
</dbReference>